<evidence type="ECO:0000313" key="3">
    <source>
        <dbReference type="Proteomes" id="UP000828390"/>
    </source>
</evidence>
<keyword evidence="3" id="KW-1185">Reference proteome</keyword>
<accession>A0A9D4GLQ7</accession>
<organism evidence="2 3">
    <name type="scientific">Dreissena polymorpha</name>
    <name type="common">Zebra mussel</name>
    <name type="synonym">Mytilus polymorpha</name>
    <dbReference type="NCBI Taxonomy" id="45954"/>
    <lineage>
        <taxon>Eukaryota</taxon>
        <taxon>Metazoa</taxon>
        <taxon>Spiralia</taxon>
        <taxon>Lophotrochozoa</taxon>
        <taxon>Mollusca</taxon>
        <taxon>Bivalvia</taxon>
        <taxon>Autobranchia</taxon>
        <taxon>Heteroconchia</taxon>
        <taxon>Euheterodonta</taxon>
        <taxon>Imparidentia</taxon>
        <taxon>Neoheterodontei</taxon>
        <taxon>Myida</taxon>
        <taxon>Dreissenoidea</taxon>
        <taxon>Dreissenidae</taxon>
        <taxon>Dreissena</taxon>
    </lineage>
</organism>
<dbReference type="EMBL" id="JAIWYP010000005">
    <property type="protein sequence ID" value="KAH3819325.1"/>
    <property type="molecule type" value="Genomic_DNA"/>
</dbReference>
<evidence type="ECO:0000313" key="2">
    <source>
        <dbReference type="EMBL" id="KAH3819325.1"/>
    </source>
</evidence>
<dbReference type="Proteomes" id="UP000828390">
    <property type="component" value="Unassembled WGS sequence"/>
</dbReference>
<dbReference type="EMBL" id="JAIWYP010000005">
    <property type="protein sequence ID" value="KAH3819309.1"/>
    <property type="molecule type" value="Genomic_DNA"/>
</dbReference>
<name>A0A9D4GLQ7_DREPO</name>
<protein>
    <submittedName>
        <fullName evidence="2">Uncharacterized protein</fullName>
    </submittedName>
</protein>
<comment type="caution">
    <text evidence="2">The sequence shown here is derived from an EMBL/GenBank/DDBJ whole genome shotgun (WGS) entry which is preliminary data.</text>
</comment>
<gene>
    <name evidence="1" type="ORF">DPMN_121043</name>
    <name evidence="2" type="ORF">DPMN_121058</name>
</gene>
<reference evidence="2" key="1">
    <citation type="journal article" date="2019" name="bioRxiv">
        <title>The Genome of the Zebra Mussel, Dreissena polymorpha: A Resource for Invasive Species Research.</title>
        <authorList>
            <person name="McCartney M.A."/>
            <person name="Auch B."/>
            <person name="Kono T."/>
            <person name="Mallez S."/>
            <person name="Zhang Y."/>
            <person name="Obille A."/>
            <person name="Becker A."/>
            <person name="Abrahante J.E."/>
            <person name="Garbe J."/>
            <person name="Badalamenti J.P."/>
            <person name="Herman A."/>
            <person name="Mangelson H."/>
            <person name="Liachko I."/>
            <person name="Sullivan S."/>
            <person name="Sone E.D."/>
            <person name="Koren S."/>
            <person name="Silverstein K.A.T."/>
            <person name="Beckman K.B."/>
            <person name="Gohl D.M."/>
        </authorList>
    </citation>
    <scope>NUCLEOTIDE SEQUENCE</scope>
    <source>
        <strain evidence="2">Duluth1</strain>
        <tissue evidence="2">Whole animal</tissue>
    </source>
</reference>
<dbReference type="AlphaFoldDB" id="A0A9D4GLQ7"/>
<evidence type="ECO:0000313" key="1">
    <source>
        <dbReference type="EMBL" id="KAH3819309.1"/>
    </source>
</evidence>
<sequence length="54" mass="6319">MSKPNRKAEMSGNYWNTPEIVEDRKSDMYEHCGHSSGIYYNTEEQFVVISPQAY</sequence>
<reference evidence="2" key="2">
    <citation type="submission" date="2020-11" db="EMBL/GenBank/DDBJ databases">
        <authorList>
            <person name="McCartney M.A."/>
            <person name="Auch B."/>
            <person name="Kono T."/>
            <person name="Mallez S."/>
            <person name="Becker A."/>
            <person name="Gohl D.M."/>
            <person name="Silverstein K.A.T."/>
            <person name="Koren S."/>
            <person name="Bechman K.B."/>
            <person name="Herman A."/>
            <person name="Abrahante J.E."/>
            <person name="Garbe J."/>
        </authorList>
    </citation>
    <scope>NUCLEOTIDE SEQUENCE</scope>
    <source>
        <strain evidence="2">Duluth1</strain>
        <tissue evidence="2">Whole animal</tissue>
    </source>
</reference>
<proteinExistence type="predicted"/>